<proteinExistence type="predicted"/>
<evidence type="ECO:0000313" key="1">
    <source>
        <dbReference type="EMBL" id="CAF0954458.1"/>
    </source>
</evidence>
<accession>A0A814DEW9</accession>
<evidence type="ECO:0000313" key="2">
    <source>
        <dbReference type="Proteomes" id="UP000663845"/>
    </source>
</evidence>
<name>A0A814DEW9_9BILA</name>
<sequence length="86" mass="10457">MSRFTRYSPIVNLYIKTAETQMEHYDKQYNKELDQMLREQKSTSVDQQLTPVMVKLLEERTDNRKQRIKCVNQYKIHCLHSNSNYK</sequence>
<comment type="caution">
    <text evidence="1">The sequence shown here is derived from an EMBL/GenBank/DDBJ whole genome shotgun (WGS) entry which is preliminary data.</text>
</comment>
<protein>
    <submittedName>
        <fullName evidence="1">Uncharacterized protein</fullName>
    </submittedName>
</protein>
<dbReference type="Proteomes" id="UP000663845">
    <property type="component" value="Unassembled WGS sequence"/>
</dbReference>
<reference evidence="1" key="1">
    <citation type="submission" date="2021-02" db="EMBL/GenBank/DDBJ databases">
        <authorList>
            <person name="Nowell W R."/>
        </authorList>
    </citation>
    <scope>NUCLEOTIDE SEQUENCE</scope>
</reference>
<dbReference type="AlphaFoldDB" id="A0A814DEW9"/>
<organism evidence="1 2">
    <name type="scientific">Adineta steineri</name>
    <dbReference type="NCBI Taxonomy" id="433720"/>
    <lineage>
        <taxon>Eukaryota</taxon>
        <taxon>Metazoa</taxon>
        <taxon>Spiralia</taxon>
        <taxon>Gnathifera</taxon>
        <taxon>Rotifera</taxon>
        <taxon>Eurotatoria</taxon>
        <taxon>Bdelloidea</taxon>
        <taxon>Adinetida</taxon>
        <taxon>Adinetidae</taxon>
        <taxon>Adineta</taxon>
    </lineage>
</organism>
<dbReference type="EMBL" id="CAJNOG010000108">
    <property type="protein sequence ID" value="CAF0954458.1"/>
    <property type="molecule type" value="Genomic_DNA"/>
</dbReference>
<gene>
    <name evidence="1" type="ORF">JYZ213_LOCUS13486</name>
</gene>